<dbReference type="Gene3D" id="3.40.50.150">
    <property type="entry name" value="Vaccinia Virus protein VP39"/>
    <property type="match status" value="1"/>
</dbReference>
<dbReference type="PANTHER" id="PTHR43591">
    <property type="entry name" value="METHYLTRANSFERASE"/>
    <property type="match status" value="1"/>
</dbReference>
<evidence type="ECO:0000259" key="1">
    <source>
        <dbReference type="Pfam" id="PF08241"/>
    </source>
</evidence>
<protein>
    <recommendedName>
        <fullName evidence="1">Methyltransferase type 11 domain-containing protein</fullName>
    </recommendedName>
</protein>
<dbReference type="SUPFAM" id="SSF53335">
    <property type="entry name" value="S-adenosyl-L-methionine-dependent methyltransferases"/>
    <property type="match status" value="1"/>
</dbReference>
<dbReference type="CDD" id="cd02440">
    <property type="entry name" value="AdoMet_MTases"/>
    <property type="match status" value="1"/>
</dbReference>
<proteinExistence type="predicted"/>
<dbReference type="InterPro" id="IPR029063">
    <property type="entry name" value="SAM-dependent_MTases_sf"/>
</dbReference>
<organism evidence="2">
    <name type="scientific">marine sediment metagenome</name>
    <dbReference type="NCBI Taxonomy" id="412755"/>
    <lineage>
        <taxon>unclassified sequences</taxon>
        <taxon>metagenomes</taxon>
        <taxon>ecological metagenomes</taxon>
    </lineage>
</organism>
<sequence>MDFSQLIGTFILGKIFYSVYKKEAERMCQECEPFIKKGAKILDLGCGRGITTETFKNFFQAKIYGADIQDQRIVNFPFKIINGKKLPFPDNSFDVVLINYVLHHTENPLEIIKEAKRVSKNEIIIHEDLEEEGLSRIVCWFHRVTYKISASFQKNPIKFHNEANWEELFNRVGLKTTFKKRTTVKLSWFYPVQNILFVLEK</sequence>
<dbReference type="EMBL" id="LAZR01000136">
    <property type="protein sequence ID" value="KKN87614.1"/>
    <property type="molecule type" value="Genomic_DNA"/>
</dbReference>
<reference evidence="2" key="1">
    <citation type="journal article" date="2015" name="Nature">
        <title>Complex archaea that bridge the gap between prokaryotes and eukaryotes.</title>
        <authorList>
            <person name="Spang A."/>
            <person name="Saw J.H."/>
            <person name="Jorgensen S.L."/>
            <person name="Zaremba-Niedzwiedzka K."/>
            <person name="Martijn J."/>
            <person name="Lind A.E."/>
            <person name="van Eijk R."/>
            <person name="Schleper C."/>
            <person name="Guy L."/>
            <person name="Ettema T.J."/>
        </authorList>
    </citation>
    <scope>NUCLEOTIDE SEQUENCE</scope>
</reference>
<dbReference type="InterPro" id="IPR013216">
    <property type="entry name" value="Methyltransf_11"/>
</dbReference>
<evidence type="ECO:0000313" key="2">
    <source>
        <dbReference type="EMBL" id="KKN87614.1"/>
    </source>
</evidence>
<accession>A0A0F9U7L8</accession>
<gene>
    <name evidence="2" type="ORF">LCGC14_0256560</name>
</gene>
<feature type="domain" description="Methyltransferase type 11" evidence="1">
    <location>
        <begin position="42"/>
        <end position="121"/>
    </location>
</feature>
<dbReference type="AlphaFoldDB" id="A0A0F9U7L8"/>
<dbReference type="GO" id="GO:0008757">
    <property type="term" value="F:S-adenosylmethionine-dependent methyltransferase activity"/>
    <property type="evidence" value="ECO:0007669"/>
    <property type="project" value="InterPro"/>
</dbReference>
<name>A0A0F9U7L8_9ZZZZ</name>
<comment type="caution">
    <text evidence="2">The sequence shown here is derived from an EMBL/GenBank/DDBJ whole genome shotgun (WGS) entry which is preliminary data.</text>
</comment>
<dbReference type="Pfam" id="PF08241">
    <property type="entry name" value="Methyltransf_11"/>
    <property type="match status" value="1"/>
</dbReference>